<dbReference type="InterPro" id="IPR000667">
    <property type="entry name" value="Peptidase_S13"/>
</dbReference>
<feature type="signal peptide" evidence="3">
    <location>
        <begin position="1"/>
        <end position="29"/>
    </location>
</feature>
<keyword evidence="4" id="KW-0645">Protease</keyword>
<dbReference type="Proteomes" id="UP000253606">
    <property type="component" value="Chromosome"/>
</dbReference>
<reference evidence="4 5" key="1">
    <citation type="journal article" date="2018" name="Front. Microbiol.">
        <title>Hydrolytic Capabilities as a Key to Environmental Success: Chitinolytic and Cellulolytic Acidobacteria From Acidic Sub-arctic Soils and Boreal Peatlands.</title>
        <authorList>
            <person name="Belova S.E."/>
            <person name="Ravin N.V."/>
            <person name="Pankratov T.A."/>
            <person name="Rakitin A.L."/>
            <person name="Ivanova A.A."/>
            <person name="Beletsky A.V."/>
            <person name="Mardanov A.V."/>
            <person name="Sinninghe Damste J.S."/>
            <person name="Dedysh S.N."/>
        </authorList>
    </citation>
    <scope>NUCLEOTIDE SEQUENCE [LARGE SCALE GENOMIC DNA]</scope>
    <source>
        <strain evidence="4 5">SBC82</strain>
    </source>
</reference>
<dbReference type="Gene3D" id="3.50.80.20">
    <property type="entry name" value="D-Ala-D-Ala carboxypeptidase C, peptidase S13"/>
    <property type="match status" value="1"/>
</dbReference>
<dbReference type="GO" id="GO:0000270">
    <property type="term" value="P:peptidoglycan metabolic process"/>
    <property type="evidence" value="ECO:0007669"/>
    <property type="project" value="TreeGrafter"/>
</dbReference>
<dbReference type="Gene3D" id="3.40.710.10">
    <property type="entry name" value="DD-peptidase/beta-lactamase superfamily"/>
    <property type="match status" value="1"/>
</dbReference>
<dbReference type="GO" id="GO:0006508">
    <property type="term" value="P:proteolysis"/>
    <property type="evidence" value="ECO:0007669"/>
    <property type="project" value="InterPro"/>
</dbReference>
<gene>
    <name evidence="4" type="ORF">ACPOL_3938</name>
</gene>
<dbReference type="KEGG" id="abas:ACPOL_3938"/>
<dbReference type="SUPFAM" id="SSF56601">
    <property type="entry name" value="beta-lactamase/transpeptidase-like"/>
    <property type="match status" value="1"/>
</dbReference>
<dbReference type="Pfam" id="PF02113">
    <property type="entry name" value="Peptidase_S13"/>
    <property type="match status" value="2"/>
</dbReference>
<evidence type="ECO:0000313" key="5">
    <source>
        <dbReference type="Proteomes" id="UP000253606"/>
    </source>
</evidence>
<dbReference type="InterPro" id="IPR012338">
    <property type="entry name" value="Beta-lactam/transpept-like"/>
</dbReference>
<evidence type="ECO:0000256" key="2">
    <source>
        <dbReference type="ARBA" id="ARBA00022801"/>
    </source>
</evidence>
<feature type="chain" id="PRO_5016293204" evidence="3">
    <location>
        <begin position="30"/>
        <end position="535"/>
    </location>
</feature>
<name>A0A2Z5G3G1_9BACT</name>
<evidence type="ECO:0000313" key="4">
    <source>
        <dbReference type="EMBL" id="AXC13217.1"/>
    </source>
</evidence>
<evidence type="ECO:0000256" key="1">
    <source>
        <dbReference type="ARBA" id="ARBA00006096"/>
    </source>
</evidence>
<dbReference type="NCBIfam" id="TIGR00666">
    <property type="entry name" value="PBP4"/>
    <property type="match status" value="2"/>
</dbReference>
<dbReference type="EMBL" id="CP030840">
    <property type="protein sequence ID" value="AXC13217.1"/>
    <property type="molecule type" value="Genomic_DNA"/>
</dbReference>
<keyword evidence="4" id="KW-0121">Carboxypeptidase</keyword>
<dbReference type="GO" id="GO:0004185">
    <property type="term" value="F:serine-type carboxypeptidase activity"/>
    <property type="evidence" value="ECO:0007669"/>
    <property type="project" value="InterPro"/>
</dbReference>
<proteinExistence type="inferred from homology"/>
<evidence type="ECO:0000256" key="3">
    <source>
        <dbReference type="SAM" id="SignalP"/>
    </source>
</evidence>
<keyword evidence="5" id="KW-1185">Reference proteome</keyword>
<dbReference type="AlphaFoldDB" id="A0A2Z5G3G1"/>
<comment type="similarity">
    <text evidence="1">Belongs to the peptidase S13 family.</text>
</comment>
<dbReference type="RefSeq" id="WP_114208264.1">
    <property type="nucleotide sequence ID" value="NZ_CP030840.1"/>
</dbReference>
<dbReference type="OrthoDB" id="9802627at2"/>
<keyword evidence="3" id="KW-0732">Signal</keyword>
<dbReference type="PANTHER" id="PTHR30023:SF0">
    <property type="entry name" value="PENICILLIN-SENSITIVE CARBOXYPEPTIDASE A"/>
    <property type="match status" value="1"/>
</dbReference>
<accession>A0A2Z5G3G1</accession>
<protein>
    <submittedName>
        <fullName evidence="4">D-alanyl-D-alanine carboxypeptidase</fullName>
    </submittedName>
</protein>
<dbReference type="PANTHER" id="PTHR30023">
    <property type="entry name" value="D-ALANYL-D-ALANINE CARBOXYPEPTIDASE"/>
    <property type="match status" value="1"/>
</dbReference>
<sequence>MGNATLRPTMNLRKLFLFVFISAHMVAGAPHKSAAARSRTSLAKAIDVILEDPAISRAHWGISVTTLEGKPLYAFNDGQSFEPASNAKLFTTAAAFAVFSPATRFTTKVISRGSIDPQGTLDGDIILEGAGDPSISGRSWPYAGKTERPDPPLQALDALADQVVKSGMVRRVTGRVVGDDRWFPFERYGAGWGWDDLQWEYGAPVSALSVNDNVVYLDLMPGEKPGDPIAATWNPPVPYYALENGALTGPAAPKPELGLDRQPGSKIVRLYGVLPVNSKGVHLALAIEDPAEFAALAFRQILIDHGIAVVGASAAEHSFPFSTTEFLKEVKMPLPSNLASGRPLAAPVEASAERVLATYASPPLSQDLMVVNKVSQNLHAELILHDLGRSVLNDGSTAAGARVVRQFLMQAGVDPSDFLFFDGSGLSPQDLITPRAATTLLVYAARQPWGGEFRATLPIAGVDGTLAARFQQSPVKAKLLAKTGTLAEVNTLSGYLTTRSGKTVVLSILCNDHDPAGDGARKATDRIIEAIYAAL</sequence>
<keyword evidence="2" id="KW-0378">Hydrolase</keyword>
<organism evidence="4 5">
    <name type="scientific">Acidisarcina polymorpha</name>
    <dbReference type="NCBI Taxonomy" id="2211140"/>
    <lineage>
        <taxon>Bacteria</taxon>
        <taxon>Pseudomonadati</taxon>
        <taxon>Acidobacteriota</taxon>
        <taxon>Terriglobia</taxon>
        <taxon>Terriglobales</taxon>
        <taxon>Acidobacteriaceae</taxon>
        <taxon>Acidisarcina</taxon>
    </lineage>
</organism>